<name>S5TUI3_9BACT</name>
<dbReference type="Gene3D" id="3.90.1150.10">
    <property type="entry name" value="Aspartate Aminotransferase, domain 1"/>
    <property type="match status" value="1"/>
</dbReference>
<evidence type="ECO:0000256" key="5">
    <source>
        <dbReference type="RuleBase" id="RU004508"/>
    </source>
</evidence>
<dbReference type="InterPro" id="IPR015422">
    <property type="entry name" value="PyrdxlP-dep_Trfase_small"/>
</dbReference>
<feature type="modified residue" description="N6-(pyridoxal phosphate)lysine" evidence="4">
    <location>
        <position position="200"/>
    </location>
</feature>
<comment type="similarity">
    <text evidence="2 5">Belongs to the DegT/DnrJ/EryC1 family.</text>
</comment>
<keyword evidence="6" id="KW-0808">Transferase</keyword>
<evidence type="ECO:0000256" key="1">
    <source>
        <dbReference type="ARBA" id="ARBA00022898"/>
    </source>
</evidence>
<dbReference type="InterPro" id="IPR030967">
    <property type="entry name" value="PLP_DesI"/>
</dbReference>
<dbReference type="InterPro" id="IPR015421">
    <property type="entry name" value="PyrdxlP-dep_Trfase_major"/>
</dbReference>
<dbReference type="PIRSF" id="PIRSF000390">
    <property type="entry name" value="PLP_StrS"/>
    <property type="match status" value="1"/>
</dbReference>
<evidence type="ECO:0000256" key="2">
    <source>
        <dbReference type="ARBA" id="ARBA00037999"/>
    </source>
</evidence>
<dbReference type="PANTHER" id="PTHR30244">
    <property type="entry name" value="TRANSAMINASE"/>
    <property type="match status" value="1"/>
</dbReference>
<dbReference type="Gene3D" id="3.40.640.10">
    <property type="entry name" value="Type I PLP-dependent aspartate aminotransferase-like (Major domain)"/>
    <property type="match status" value="1"/>
</dbReference>
<dbReference type="GO" id="GO:0008483">
    <property type="term" value="F:transaminase activity"/>
    <property type="evidence" value="ECO:0007669"/>
    <property type="project" value="UniProtKB-KW"/>
</dbReference>
<sequence>MKRAPADLAVFGGPEAFLHTLHTGRPTVGDRKRFFARLEWALNNNWLTNGGPLVREFEGRVADLAGVQHCVATCNATVALQLVLRASDVCGEVIMPSMTFVATAHAASWLGLEPVFCDVDPETGLLDPQHAAALVTPRTGAIIGVHLWGSPAPTEALEKLAVEHQIKLFFDAAHALGAKSGGRAVGGFGNAEVFSFHATKTVTAFEGGAIVTNDGLLADRVRAMHNFGIGSAKAVVDVGTNGKMSECAAAMGLTSLDAFAETRRHNQRNHALYSAELSGVPGIRVHAFDPEEHNNHQYVIISVDRHVIGIDRDQLQAILAAEKVVAQPYFSQGCHQMQPYRTEPPLRLEHTERLSERVLALPTGPAVSSEDIRRVCDIIRFAATSGELINALWDQSTCAAR</sequence>
<evidence type="ECO:0000256" key="3">
    <source>
        <dbReference type="PIRSR" id="PIRSR000390-1"/>
    </source>
</evidence>
<dbReference type="SUPFAM" id="SSF53383">
    <property type="entry name" value="PLP-dependent transferases"/>
    <property type="match status" value="1"/>
</dbReference>
<protein>
    <submittedName>
        <fullName evidence="6">Aminotransferase</fullName>
        <ecNumber evidence="6">4.2.1.-</ecNumber>
    </submittedName>
</protein>
<proteinExistence type="inferred from homology"/>
<dbReference type="EMBL" id="KF264551">
    <property type="protein sequence ID" value="AGS49621.1"/>
    <property type="molecule type" value="Genomic_DNA"/>
</dbReference>
<dbReference type="GO" id="GO:0016829">
    <property type="term" value="F:lyase activity"/>
    <property type="evidence" value="ECO:0007669"/>
    <property type="project" value="UniProtKB-KW"/>
</dbReference>
<evidence type="ECO:0000256" key="4">
    <source>
        <dbReference type="PIRSR" id="PIRSR000390-2"/>
    </source>
</evidence>
<dbReference type="Pfam" id="PF01041">
    <property type="entry name" value="DegT_DnrJ_EryC1"/>
    <property type="match status" value="1"/>
</dbReference>
<dbReference type="GO" id="GO:0000271">
    <property type="term" value="P:polysaccharide biosynthetic process"/>
    <property type="evidence" value="ECO:0007669"/>
    <property type="project" value="TreeGrafter"/>
</dbReference>
<dbReference type="CDD" id="cd00616">
    <property type="entry name" value="AHBA_syn"/>
    <property type="match status" value="1"/>
</dbReference>
<dbReference type="InterPro" id="IPR015424">
    <property type="entry name" value="PyrdxlP-dep_Trfase"/>
</dbReference>
<dbReference type="InterPro" id="IPR000653">
    <property type="entry name" value="DegT/StrS_aminotransferase"/>
</dbReference>
<reference evidence="6" key="1">
    <citation type="journal article" date="2013" name="Proc. Natl. Acad. Sci. U.S.A.">
        <title>Mapping gene clusters within arrayed metagenomic libraries to expand the structural diversity of biomedically relevant natural products.</title>
        <authorList>
            <person name="Owen J.G."/>
            <person name="Reddy B.V."/>
            <person name="Ternei M.A."/>
            <person name="Charlop-Powers Z."/>
            <person name="Calle P.Y."/>
            <person name="Kim J.H."/>
            <person name="Brady S.F."/>
        </authorList>
    </citation>
    <scope>NUCLEOTIDE SEQUENCE</scope>
</reference>
<keyword evidence="6" id="KW-0456">Lyase</keyword>
<dbReference type="AlphaFoldDB" id="S5TUI3"/>
<dbReference type="PANTHER" id="PTHR30244:SF9">
    <property type="entry name" value="PROTEIN RV3402C"/>
    <property type="match status" value="1"/>
</dbReference>
<organism evidence="6">
    <name type="scientific">uncultured bacterium esnapd12</name>
    <dbReference type="NCBI Taxonomy" id="1366592"/>
    <lineage>
        <taxon>Bacteria</taxon>
        <taxon>environmental samples</taxon>
    </lineage>
</organism>
<keyword evidence="1 4" id="KW-0663">Pyridoxal phosphate</keyword>
<keyword evidence="6" id="KW-0032">Aminotransferase</keyword>
<dbReference type="GO" id="GO:0030170">
    <property type="term" value="F:pyridoxal phosphate binding"/>
    <property type="evidence" value="ECO:0007669"/>
    <property type="project" value="TreeGrafter"/>
</dbReference>
<dbReference type="EC" id="4.2.1.-" evidence="6"/>
<accession>S5TUI3</accession>
<feature type="active site" description="Proton acceptor" evidence="3">
    <location>
        <position position="200"/>
    </location>
</feature>
<dbReference type="NCBIfam" id="TIGR04427">
    <property type="entry name" value="PLP_DesI"/>
    <property type="match status" value="1"/>
</dbReference>
<evidence type="ECO:0000313" key="6">
    <source>
        <dbReference type="EMBL" id="AGS49621.1"/>
    </source>
</evidence>